<evidence type="ECO:0000313" key="4">
    <source>
        <dbReference type="WBParaSite" id="ECPE_0000598301-mRNA-1"/>
    </source>
</evidence>
<reference evidence="4" key="1">
    <citation type="submission" date="2016-06" db="UniProtKB">
        <authorList>
            <consortium name="WormBaseParasite"/>
        </authorList>
    </citation>
    <scope>IDENTIFICATION</scope>
</reference>
<organism evidence="4">
    <name type="scientific">Echinostoma caproni</name>
    <dbReference type="NCBI Taxonomy" id="27848"/>
    <lineage>
        <taxon>Eukaryota</taxon>
        <taxon>Metazoa</taxon>
        <taxon>Spiralia</taxon>
        <taxon>Lophotrochozoa</taxon>
        <taxon>Platyhelminthes</taxon>
        <taxon>Trematoda</taxon>
        <taxon>Digenea</taxon>
        <taxon>Plagiorchiida</taxon>
        <taxon>Echinostomata</taxon>
        <taxon>Echinostomatoidea</taxon>
        <taxon>Echinostomatidae</taxon>
        <taxon>Echinostoma</taxon>
    </lineage>
</organism>
<dbReference type="Proteomes" id="UP000272942">
    <property type="component" value="Unassembled WGS sequence"/>
</dbReference>
<feature type="signal peptide" evidence="1">
    <location>
        <begin position="1"/>
        <end position="23"/>
    </location>
</feature>
<sequence>MIRNQATIYILCLLGVLLRQREAVCPVDFLDAGGVCLLRVARGVTYYEAHQICEQEGQKRGLRLFIPGRNAPKMCSYFSNLIVFTGYHALLNRSVNLRAGWRVTDPGYARFVTTASDTTIQWSGAEPNNQLEAISQFRYRLHIDDTPEARNATDVICEISSRSPQDGLERFEKNWPYQLNSLFLQDSSIAGSFQTYAALTLFTCVLRYVSR</sequence>
<evidence type="ECO:0000313" key="3">
    <source>
        <dbReference type="Proteomes" id="UP000272942"/>
    </source>
</evidence>
<proteinExistence type="predicted"/>
<name>A0A183AG85_9TREM</name>
<protein>
    <submittedName>
        <fullName evidence="4">C-type lectin domain-containing protein</fullName>
    </submittedName>
</protein>
<reference evidence="2 3" key="2">
    <citation type="submission" date="2018-11" db="EMBL/GenBank/DDBJ databases">
        <authorList>
            <consortium name="Pathogen Informatics"/>
        </authorList>
    </citation>
    <scope>NUCLEOTIDE SEQUENCE [LARGE SCALE GENOMIC DNA]</scope>
    <source>
        <strain evidence="2 3">Egypt</strain>
    </source>
</reference>
<feature type="chain" id="PRO_5043138025" evidence="1">
    <location>
        <begin position="24"/>
        <end position="211"/>
    </location>
</feature>
<dbReference type="EMBL" id="UZAN01042893">
    <property type="protein sequence ID" value="VDP77061.1"/>
    <property type="molecule type" value="Genomic_DNA"/>
</dbReference>
<accession>A0A183AG85</accession>
<evidence type="ECO:0000256" key="1">
    <source>
        <dbReference type="SAM" id="SignalP"/>
    </source>
</evidence>
<gene>
    <name evidence="2" type="ORF">ECPE_LOCUS5970</name>
</gene>
<dbReference type="AlphaFoldDB" id="A0A183AG85"/>
<dbReference type="WBParaSite" id="ECPE_0000598301-mRNA-1">
    <property type="protein sequence ID" value="ECPE_0000598301-mRNA-1"/>
    <property type="gene ID" value="ECPE_0000598301"/>
</dbReference>
<keyword evidence="1" id="KW-0732">Signal</keyword>
<evidence type="ECO:0000313" key="2">
    <source>
        <dbReference type="EMBL" id="VDP77061.1"/>
    </source>
</evidence>
<keyword evidence="3" id="KW-1185">Reference proteome</keyword>
<dbReference type="OrthoDB" id="6249332at2759"/>